<name>A0A4U1J8W9_9BACT</name>
<sequence length="98" mass="11122">MAQIDILKPHGMSQDAARRRAEDLARRLEQRRGVRWRWEGDELCLDAPSGPAKGTRGSVRVTAEAVRIRVELPLLLRAMRPVVESTLHEKLDAMLRKG</sequence>
<dbReference type="OrthoDB" id="287584at2"/>
<evidence type="ECO:0000313" key="1">
    <source>
        <dbReference type="EMBL" id="TKD03056.1"/>
    </source>
</evidence>
<dbReference type="Proteomes" id="UP000309215">
    <property type="component" value="Unassembled WGS sequence"/>
</dbReference>
<organism evidence="1 2">
    <name type="scientific">Polyangium fumosum</name>
    <dbReference type="NCBI Taxonomy" id="889272"/>
    <lineage>
        <taxon>Bacteria</taxon>
        <taxon>Pseudomonadati</taxon>
        <taxon>Myxococcota</taxon>
        <taxon>Polyangia</taxon>
        <taxon>Polyangiales</taxon>
        <taxon>Polyangiaceae</taxon>
        <taxon>Polyangium</taxon>
    </lineage>
</organism>
<gene>
    <name evidence="1" type="ORF">E8A74_27380</name>
</gene>
<evidence type="ECO:0008006" key="3">
    <source>
        <dbReference type="Google" id="ProtNLM"/>
    </source>
</evidence>
<dbReference type="EMBL" id="SSMQ01000032">
    <property type="protein sequence ID" value="TKD03056.1"/>
    <property type="molecule type" value="Genomic_DNA"/>
</dbReference>
<dbReference type="Pfam" id="PF09650">
    <property type="entry name" value="PHA_gran_rgn"/>
    <property type="match status" value="1"/>
</dbReference>
<proteinExistence type="predicted"/>
<evidence type="ECO:0000313" key="2">
    <source>
        <dbReference type="Proteomes" id="UP000309215"/>
    </source>
</evidence>
<accession>A0A4U1J8W9</accession>
<comment type="caution">
    <text evidence="1">The sequence shown here is derived from an EMBL/GenBank/DDBJ whole genome shotgun (WGS) entry which is preliminary data.</text>
</comment>
<keyword evidence="2" id="KW-1185">Reference proteome</keyword>
<dbReference type="RefSeq" id="WP_136932036.1">
    <property type="nucleotide sequence ID" value="NZ_SSMQ01000032.1"/>
</dbReference>
<dbReference type="InterPro" id="IPR013433">
    <property type="entry name" value="PHA_gran_rgn"/>
</dbReference>
<protein>
    <recommendedName>
        <fullName evidence="3">Polyhydroxyalkanoic acid synthase</fullName>
    </recommendedName>
</protein>
<dbReference type="NCBIfam" id="TIGR02610">
    <property type="entry name" value="PHA_gran_rgn"/>
    <property type="match status" value="1"/>
</dbReference>
<reference evidence="1 2" key="1">
    <citation type="submission" date="2019-04" db="EMBL/GenBank/DDBJ databases">
        <authorList>
            <person name="Li Y."/>
            <person name="Wang J."/>
        </authorList>
    </citation>
    <scope>NUCLEOTIDE SEQUENCE [LARGE SCALE GENOMIC DNA]</scope>
    <source>
        <strain evidence="1 2">DSM 14668</strain>
    </source>
</reference>
<dbReference type="AlphaFoldDB" id="A0A4U1J8W9"/>